<name>E0XRU0_9GAMM</name>
<evidence type="ECO:0000313" key="1">
    <source>
        <dbReference type="EMBL" id="ADI17131.1"/>
    </source>
</evidence>
<reference evidence="1" key="1">
    <citation type="journal article" date="2011" name="Environ. Microbiol.">
        <title>Time-series analyses of Monterey Bay coastal microbial picoplankton using a 'genome proxy' microarray.</title>
        <authorList>
            <person name="Rich V.I."/>
            <person name="Pham V.D."/>
            <person name="Eppley J."/>
            <person name="Shi Y."/>
            <person name="DeLong E.F."/>
        </authorList>
    </citation>
    <scope>NUCLEOTIDE SEQUENCE</scope>
</reference>
<protein>
    <recommendedName>
        <fullName evidence="2">Lipoprotein</fullName>
    </recommendedName>
</protein>
<dbReference type="EMBL" id="GU474854">
    <property type="protein sequence ID" value="ADI17131.1"/>
    <property type="molecule type" value="Genomic_DNA"/>
</dbReference>
<sequence>MFIRSFLLLIILSGCSSFQEIKSTIDFDGTFTNSDKFHFKKCLSKIDIDFKLYDLNVSGFAENITSEGLEFNTKVNAKLSAEIDGSEEVLYMESSKVNTTNYISSNMAEEENKRLRELLLDDFCAILLKNA</sequence>
<accession>E0XRU0</accession>
<proteinExistence type="predicted"/>
<dbReference type="AlphaFoldDB" id="E0XRU0"/>
<organism evidence="1">
    <name type="scientific">uncultured gamma proteobacterium HF0070_03O15</name>
    <dbReference type="NCBI Taxonomy" id="710982"/>
    <lineage>
        <taxon>Bacteria</taxon>
        <taxon>Pseudomonadati</taxon>
        <taxon>Pseudomonadota</taxon>
        <taxon>Gammaproteobacteria</taxon>
        <taxon>environmental samples</taxon>
    </lineage>
</organism>
<dbReference type="PROSITE" id="PS51257">
    <property type="entry name" value="PROKAR_LIPOPROTEIN"/>
    <property type="match status" value="1"/>
</dbReference>
<evidence type="ECO:0008006" key="2">
    <source>
        <dbReference type="Google" id="ProtNLM"/>
    </source>
</evidence>